<dbReference type="SUPFAM" id="SSF48452">
    <property type="entry name" value="TPR-like"/>
    <property type="match status" value="1"/>
</dbReference>
<feature type="signal peptide" evidence="1">
    <location>
        <begin position="1"/>
        <end position="21"/>
    </location>
</feature>
<dbReference type="Gene3D" id="1.25.40.10">
    <property type="entry name" value="Tetratricopeptide repeat domain"/>
    <property type="match status" value="2"/>
</dbReference>
<evidence type="ECO:0000256" key="1">
    <source>
        <dbReference type="SAM" id="SignalP"/>
    </source>
</evidence>
<gene>
    <name evidence="2" type="ORF">ABEG18_03205</name>
</gene>
<proteinExistence type="predicted"/>
<dbReference type="AlphaFoldDB" id="A0AAU7JHX5"/>
<dbReference type="RefSeq" id="WP_406856656.1">
    <property type="nucleotide sequence ID" value="NZ_CP157484.1"/>
</dbReference>
<dbReference type="InterPro" id="IPR011990">
    <property type="entry name" value="TPR-like_helical_dom_sf"/>
</dbReference>
<reference evidence="2" key="1">
    <citation type="submission" date="2024-05" db="EMBL/GenBank/DDBJ databases">
        <authorList>
            <person name="Kim S."/>
            <person name="Heo J."/>
            <person name="Choi H."/>
            <person name="Choi Y."/>
            <person name="Kwon S.-W."/>
            <person name="Kim Y."/>
        </authorList>
    </citation>
    <scope>NUCLEOTIDE SEQUENCE</scope>
    <source>
        <strain evidence="2">KACC 23698</strain>
    </source>
</reference>
<evidence type="ECO:0008006" key="3">
    <source>
        <dbReference type="Google" id="ProtNLM"/>
    </source>
</evidence>
<sequence length="173" mass="18155">MINCVLPRVPSLLLAIGIATALGACNPIAPGGEAAPVLAAPAGAVVVPVAPDAAPTDLALARKHFAAGHYGLAELHFQRSVESPDATAEGWLGLAASYDQLRRYDLADRAYAKALSVGGRTAAYLNNHGYSRMNRKDYRAASQELSAALAQDPENAQIMANLAELDLRVRGPR</sequence>
<protein>
    <recommendedName>
        <fullName evidence="3">Tetratricopeptide repeat protein</fullName>
    </recommendedName>
</protein>
<feature type="chain" id="PRO_5043941372" description="Tetratricopeptide repeat protein" evidence="1">
    <location>
        <begin position="22"/>
        <end position="173"/>
    </location>
</feature>
<dbReference type="EMBL" id="CP157484">
    <property type="protein sequence ID" value="XBO39805.1"/>
    <property type="molecule type" value="Genomic_DNA"/>
</dbReference>
<evidence type="ECO:0000313" key="2">
    <source>
        <dbReference type="EMBL" id="XBO39805.1"/>
    </source>
</evidence>
<keyword evidence="1" id="KW-0732">Signal</keyword>
<dbReference type="InterPro" id="IPR019734">
    <property type="entry name" value="TPR_rpt"/>
</dbReference>
<accession>A0AAU7JHX5</accession>
<organism evidence="2">
    <name type="scientific">Alsobacter sp. KACC 23698</name>
    <dbReference type="NCBI Taxonomy" id="3149229"/>
    <lineage>
        <taxon>Bacteria</taxon>
        <taxon>Pseudomonadati</taxon>
        <taxon>Pseudomonadota</taxon>
        <taxon>Alphaproteobacteria</taxon>
        <taxon>Hyphomicrobiales</taxon>
        <taxon>Alsobacteraceae</taxon>
        <taxon>Alsobacter</taxon>
    </lineage>
</organism>
<name>A0AAU7JHX5_9HYPH</name>
<dbReference type="SMART" id="SM00028">
    <property type="entry name" value="TPR"/>
    <property type="match status" value="2"/>
</dbReference>